<feature type="region of interest" description="Disordered" evidence="1">
    <location>
        <begin position="48"/>
        <end position="85"/>
    </location>
</feature>
<evidence type="ECO:0000313" key="3">
    <source>
        <dbReference type="Proteomes" id="UP000050525"/>
    </source>
</evidence>
<name>A0A151MDU1_ALLMI</name>
<accession>A0A151MDU1</accession>
<feature type="region of interest" description="Disordered" evidence="1">
    <location>
        <begin position="1"/>
        <end position="21"/>
    </location>
</feature>
<dbReference type="AlphaFoldDB" id="A0A151MDU1"/>
<dbReference type="Proteomes" id="UP000050525">
    <property type="component" value="Unassembled WGS sequence"/>
</dbReference>
<reference evidence="2 3" key="1">
    <citation type="journal article" date="2012" name="Genome Biol.">
        <title>Sequencing three crocodilian genomes to illuminate the evolution of archosaurs and amniotes.</title>
        <authorList>
            <person name="St John J.A."/>
            <person name="Braun E.L."/>
            <person name="Isberg S.R."/>
            <person name="Miles L.G."/>
            <person name="Chong A.Y."/>
            <person name="Gongora J."/>
            <person name="Dalzell P."/>
            <person name="Moran C."/>
            <person name="Bed'hom B."/>
            <person name="Abzhanov A."/>
            <person name="Burgess S.C."/>
            <person name="Cooksey A.M."/>
            <person name="Castoe T.A."/>
            <person name="Crawford N.G."/>
            <person name="Densmore L.D."/>
            <person name="Drew J.C."/>
            <person name="Edwards S.V."/>
            <person name="Faircloth B.C."/>
            <person name="Fujita M.K."/>
            <person name="Greenwold M.J."/>
            <person name="Hoffmann F.G."/>
            <person name="Howard J.M."/>
            <person name="Iguchi T."/>
            <person name="Janes D.E."/>
            <person name="Khan S.Y."/>
            <person name="Kohno S."/>
            <person name="de Koning A.J."/>
            <person name="Lance S.L."/>
            <person name="McCarthy F.M."/>
            <person name="McCormack J.E."/>
            <person name="Merchant M.E."/>
            <person name="Peterson D.G."/>
            <person name="Pollock D.D."/>
            <person name="Pourmand N."/>
            <person name="Raney B.J."/>
            <person name="Roessler K.A."/>
            <person name="Sanford J.R."/>
            <person name="Sawyer R.H."/>
            <person name="Schmidt C.J."/>
            <person name="Triplett E.W."/>
            <person name="Tuberville T.D."/>
            <person name="Venegas-Anaya M."/>
            <person name="Howard J.T."/>
            <person name="Jarvis E.D."/>
            <person name="Guillette L.J.Jr."/>
            <person name="Glenn T.C."/>
            <person name="Green R.E."/>
            <person name="Ray D.A."/>
        </authorList>
    </citation>
    <scope>NUCLEOTIDE SEQUENCE [LARGE SCALE GENOMIC DNA]</scope>
    <source>
        <strain evidence="2">KSC_2009_1</strain>
    </source>
</reference>
<proteinExistence type="predicted"/>
<protein>
    <submittedName>
        <fullName evidence="2">Uncharacterized protein</fullName>
    </submittedName>
</protein>
<gene>
    <name evidence="2" type="ORF">Y1Q_0003200</name>
</gene>
<comment type="caution">
    <text evidence="2">The sequence shown here is derived from an EMBL/GenBank/DDBJ whole genome shotgun (WGS) entry which is preliminary data.</text>
</comment>
<keyword evidence="3" id="KW-1185">Reference proteome</keyword>
<evidence type="ECO:0000313" key="2">
    <source>
        <dbReference type="EMBL" id="KYO22692.1"/>
    </source>
</evidence>
<evidence type="ECO:0000256" key="1">
    <source>
        <dbReference type="SAM" id="MobiDB-lite"/>
    </source>
</evidence>
<organism evidence="2 3">
    <name type="scientific">Alligator mississippiensis</name>
    <name type="common">American alligator</name>
    <dbReference type="NCBI Taxonomy" id="8496"/>
    <lineage>
        <taxon>Eukaryota</taxon>
        <taxon>Metazoa</taxon>
        <taxon>Chordata</taxon>
        <taxon>Craniata</taxon>
        <taxon>Vertebrata</taxon>
        <taxon>Euteleostomi</taxon>
        <taxon>Archelosauria</taxon>
        <taxon>Archosauria</taxon>
        <taxon>Crocodylia</taxon>
        <taxon>Alligatoridae</taxon>
        <taxon>Alligatorinae</taxon>
        <taxon>Alligator</taxon>
    </lineage>
</organism>
<dbReference type="EMBL" id="AKHW03006231">
    <property type="protein sequence ID" value="KYO22692.1"/>
    <property type="molecule type" value="Genomic_DNA"/>
</dbReference>
<feature type="compositionally biased region" description="Basic and acidic residues" evidence="1">
    <location>
        <begin position="73"/>
        <end position="85"/>
    </location>
</feature>
<sequence length="85" mass="9485">MEEDMPPAGVEMWDSDYSSDDEISTKKELHFRLGEDNLDDTLEYDFSGPALRTGRSAAQKLQIGDSSPETEQEGGREPEPLGHKN</sequence>